<accession>A0ABN8SU72</accession>
<feature type="compositionally biased region" description="Acidic residues" evidence="1">
    <location>
        <begin position="296"/>
        <end position="311"/>
    </location>
</feature>
<comment type="caution">
    <text evidence="2">The sequence shown here is derived from an EMBL/GenBank/DDBJ whole genome shotgun (WGS) entry which is preliminary data.</text>
</comment>
<reference evidence="2 3" key="1">
    <citation type="submission" date="2022-05" db="EMBL/GenBank/DDBJ databases">
        <authorList>
            <consortium name="Genoscope - CEA"/>
            <person name="William W."/>
        </authorList>
    </citation>
    <scope>NUCLEOTIDE SEQUENCE [LARGE SCALE GENOMIC DNA]</scope>
</reference>
<feature type="region of interest" description="Disordered" evidence="1">
    <location>
        <begin position="34"/>
        <end position="324"/>
    </location>
</feature>
<feature type="compositionally biased region" description="Polar residues" evidence="1">
    <location>
        <begin position="132"/>
        <end position="141"/>
    </location>
</feature>
<feature type="compositionally biased region" description="Basic and acidic residues" evidence="1">
    <location>
        <begin position="143"/>
        <end position="166"/>
    </location>
</feature>
<feature type="compositionally biased region" description="Low complexity" evidence="1">
    <location>
        <begin position="186"/>
        <end position="196"/>
    </location>
</feature>
<feature type="compositionally biased region" description="Basic and acidic residues" evidence="1">
    <location>
        <begin position="261"/>
        <end position="273"/>
    </location>
</feature>
<evidence type="ECO:0000313" key="3">
    <source>
        <dbReference type="Proteomes" id="UP001159427"/>
    </source>
</evidence>
<gene>
    <name evidence="2" type="ORF">PEVE_00025998</name>
</gene>
<dbReference type="EMBL" id="CALNXI010003502">
    <property type="protein sequence ID" value="CAH3193499.1"/>
    <property type="molecule type" value="Genomic_DNA"/>
</dbReference>
<protein>
    <submittedName>
        <fullName evidence="2">Uncharacterized protein</fullName>
    </submittedName>
</protein>
<proteinExistence type="predicted"/>
<sequence length="324" mass="35163">MKCLHCESDALEEGQERRFKCLKCGSVMVLRFAEETTSPPPALEKSTDAIADSTQKDERERQRKRKGEDPDKPAKRTSFCAEDEPISPEHTEGAATALKNLNLPKEADEQQMEGLHEGSELGGYIEPPNDGSIDSDQNQQEETNDHPADEEDRQRKRKGEDPDKPAKRTSFCAEDEPNSPELTEGAAAALQNLNLLREADEQQGAHEASKGCVKAPTDASVDSEQSQKEATNDQPSDDDNNKVVPGSSKVGDGAMDADPAPVKKGDGDAKDQSEESDAIEGSKQQGGVRSQKDGDTNDDSDENESDQEEVVSDPKKEVGLQPTS</sequence>
<feature type="compositionally biased region" description="Basic and acidic residues" evidence="1">
    <location>
        <begin position="197"/>
        <end position="209"/>
    </location>
</feature>
<keyword evidence="3" id="KW-1185">Reference proteome</keyword>
<organism evidence="2 3">
    <name type="scientific">Porites evermanni</name>
    <dbReference type="NCBI Taxonomy" id="104178"/>
    <lineage>
        <taxon>Eukaryota</taxon>
        <taxon>Metazoa</taxon>
        <taxon>Cnidaria</taxon>
        <taxon>Anthozoa</taxon>
        <taxon>Hexacorallia</taxon>
        <taxon>Scleractinia</taxon>
        <taxon>Fungiina</taxon>
        <taxon>Poritidae</taxon>
        <taxon>Porites</taxon>
    </lineage>
</organism>
<evidence type="ECO:0000313" key="2">
    <source>
        <dbReference type="EMBL" id="CAH3193499.1"/>
    </source>
</evidence>
<evidence type="ECO:0000256" key="1">
    <source>
        <dbReference type="SAM" id="MobiDB-lite"/>
    </source>
</evidence>
<feature type="compositionally biased region" description="Basic and acidic residues" evidence="1">
    <location>
        <begin position="54"/>
        <end position="74"/>
    </location>
</feature>
<dbReference type="Proteomes" id="UP001159427">
    <property type="component" value="Unassembled WGS sequence"/>
</dbReference>
<feature type="non-terminal residue" evidence="2">
    <location>
        <position position="324"/>
    </location>
</feature>
<name>A0ABN8SU72_9CNID</name>